<reference evidence="5 6" key="1">
    <citation type="submission" date="2014-01" db="EMBL/GenBank/DDBJ databases">
        <authorList>
            <person name="Durkin A.S."/>
            <person name="McCorrison J."/>
            <person name="Torralba M."/>
            <person name="Gillis M."/>
            <person name="Haft D.H."/>
            <person name="Methe B."/>
            <person name="Sutton G."/>
            <person name="Nelson K.E."/>
        </authorList>
    </citation>
    <scope>NUCLEOTIDE SEQUENCE [LARGE SCALE GENOMIC DNA]</scope>
    <source>
        <strain evidence="5 6">ATCC 51270</strain>
    </source>
</reference>
<evidence type="ECO:0000256" key="1">
    <source>
        <dbReference type="ARBA" id="ARBA00023015"/>
    </source>
</evidence>
<dbReference type="SMART" id="SM00342">
    <property type="entry name" value="HTH_ARAC"/>
    <property type="match status" value="1"/>
</dbReference>
<evidence type="ECO:0000256" key="3">
    <source>
        <dbReference type="ARBA" id="ARBA00023163"/>
    </source>
</evidence>
<dbReference type="AlphaFoldDB" id="Z4WUV2"/>
<dbReference type="EMBL" id="JDFF01000009">
    <property type="protein sequence ID" value="EWC93068.1"/>
    <property type="molecule type" value="Genomic_DNA"/>
</dbReference>
<dbReference type="Gene3D" id="1.10.10.60">
    <property type="entry name" value="Homeodomain-like"/>
    <property type="match status" value="1"/>
</dbReference>
<comment type="caution">
    <text evidence="5">The sequence shown here is derived from an EMBL/GenBank/DDBJ whole genome shotgun (WGS) entry which is preliminary data.</text>
</comment>
<dbReference type="Proteomes" id="UP000023482">
    <property type="component" value="Unassembled WGS sequence"/>
</dbReference>
<evidence type="ECO:0000259" key="4">
    <source>
        <dbReference type="PROSITE" id="PS01124"/>
    </source>
</evidence>
<evidence type="ECO:0000256" key="2">
    <source>
        <dbReference type="ARBA" id="ARBA00023125"/>
    </source>
</evidence>
<evidence type="ECO:0000313" key="6">
    <source>
        <dbReference type="Proteomes" id="UP000023482"/>
    </source>
</evidence>
<dbReference type="InterPro" id="IPR018060">
    <property type="entry name" value="HTH_AraC"/>
</dbReference>
<sequence length="321" mass="37095">MGLDANPCMGIAETHAWVLSPPPFVTYFPTLIELSSIPMAHSPSITSRQINIIHFTDDVQDYSKFEYALSAYSYSRFFICTRGTITLTADNTTYTLHERDACNIFIYQNIQHPKCSPGSEGYLFVWNDVIDVSIRGHYPSPDLIKKVFFYPCFTLKEGHMEDLIQILELMGRVASRPQTKYNIEILQHITAAMICEVLSHYEEEVVYDPSKFTRKEVYYADFLELIFNHYHEEHTVDFYARKLCITTRYLNSICKEYCGETAAKSISGLLHSTAKMYLTGSNLSIQQIADALHFANPSFFSQFFRRMEGCTPSEFRSRHFR</sequence>
<dbReference type="PROSITE" id="PS01124">
    <property type="entry name" value="HTH_ARAC_FAMILY_2"/>
    <property type="match status" value="1"/>
</dbReference>
<protein>
    <submittedName>
        <fullName evidence="5">DNA-binding helix-turn-helix protein</fullName>
    </submittedName>
</protein>
<dbReference type="Pfam" id="PF12833">
    <property type="entry name" value="HTH_18"/>
    <property type="match status" value="1"/>
</dbReference>
<evidence type="ECO:0000313" key="5">
    <source>
        <dbReference type="EMBL" id="EWC93068.1"/>
    </source>
</evidence>
<name>Z4WUV2_9PORP</name>
<dbReference type="SUPFAM" id="SSF46689">
    <property type="entry name" value="Homeodomain-like"/>
    <property type="match status" value="1"/>
</dbReference>
<keyword evidence="1" id="KW-0805">Transcription regulation</keyword>
<gene>
    <name evidence="5" type="ORF">HMPREF0636_1330</name>
</gene>
<accession>Z4WUV2</accession>
<dbReference type="PANTHER" id="PTHR43280:SF32">
    <property type="entry name" value="TRANSCRIPTIONAL REGULATORY PROTEIN"/>
    <property type="match status" value="1"/>
</dbReference>
<keyword evidence="2 5" id="KW-0238">DNA-binding</keyword>
<dbReference type="GO" id="GO:0003700">
    <property type="term" value="F:DNA-binding transcription factor activity"/>
    <property type="evidence" value="ECO:0007669"/>
    <property type="project" value="InterPro"/>
</dbReference>
<keyword evidence="3" id="KW-0804">Transcription</keyword>
<dbReference type="PANTHER" id="PTHR43280">
    <property type="entry name" value="ARAC-FAMILY TRANSCRIPTIONAL REGULATOR"/>
    <property type="match status" value="1"/>
</dbReference>
<feature type="domain" description="HTH araC/xylS-type" evidence="4">
    <location>
        <begin position="220"/>
        <end position="318"/>
    </location>
</feature>
<keyword evidence="6" id="KW-1185">Reference proteome</keyword>
<dbReference type="InterPro" id="IPR009057">
    <property type="entry name" value="Homeodomain-like_sf"/>
</dbReference>
<dbReference type="PATRIC" id="fig|887901.3.peg.450"/>
<dbReference type="GO" id="GO:0043565">
    <property type="term" value="F:sequence-specific DNA binding"/>
    <property type="evidence" value="ECO:0007669"/>
    <property type="project" value="InterPro"/>
</dbReference>
<organism evidence="5 6">
    <name type="scientific">Porphyromonas catoniae ATCC 51270</name>
    <dbReference type="NCBI Taxonomy" id="887901"/>
    <lineage>
        <taxon>Bacteria</taxon>
        <taxon>Pseudomonadati</taxon>
        <taxon>Bacteroidota</taxon>
        <taxon>Bacteroidia</taxon>
        <taxon>Bacteroidales</taxon>
        <taxon>Porphyromonadaceae</taxon>
        <taxon>Porphyromonas</taxon>
    </lineage>
</organism>
<proteinExistence type="predicted"/>